<comment type="caution">
    <text evidence="5">The sequence shown here is derived from an EMBL/GenBank/DDBJ whole genome shotgun (WGS) entry which is preliminary data.</text>
</comment>
<dbReference type="Pfam" id="PF12833">
    <property type="entry name" value="HTH_18"/>
    <property type="match status" value="1"/>
</dbReference>
<gene>
    <name evidence="5" type="ORF">WAE58_14235</name>
</gene>
<dbReference type="InterPro" id="IPR009057">
    <property type="entry name" value="Homeodomain-like_sf"/>
</dbReference>
<evidence type="ECO:0000259" key="4">
    <source>
        <dbReference type="PROSITE" id="PS01124"/>
    </source>
</evidence>
<dbReference type="PANTHER" id="PTHR43280">
    <property type="entry name" value="ARAC-FAMILY TRANSCRIPTIONAL REGULATOR"/>
    <property type="match status" value="1"/>
</dbReference>
<keyword evidence="1" id="KW-0805">Transcription regulation</keyword>
<evidence type="ECO:0000256" key="3">
    <source>
        <dbReference type="ARBA" id="ARBA00023163"/>
    </source>
</evidence>
<reference evidence="5 6" key="1">
    <citation type="submission" date="2024-03" db="EMBL/GenBank/DDBJ databases">
        <title>Sequence of Lycoming College Course Isolates.</title>
        <authorList>
            <person name="Plotts O."/>
            <person name="Newman J."/>
        </authorList>
    </citation>
    <scope>NUCLEOTIDE SEQUENCE [LARGE SCALE GENOMIC DNA]</scope>
    <source>
        <strain evidence="5 6">CJB-3</strain>
    </source>
</reference>
<dbReference type="InterPro" id="IPR054015">
    <property type="entry name" value="ExsA-like_N"/>
</dbReference>
<dbReference type="PANTHER" id="PTHR43280:SF2">
    <property type="entry name" value="HTH-TYPE TRANSCRIPTIONAL REGULATOR EXSA"/>
    <property type="match status" value="1"/>
</dbReference>
<evidence type="ECO:0000256" key="2">
    <source>
        <dbReference type="ARBA" id="ARBA00023125"/>
    </source>
</evidence>
<keyword evidence="3" id="KW-0804">Transcription</keyword>
<keyword evidence="6" id="KW-1185">Reference proteome</keyword>
<organism evidence="5 6">
    <name type="scientific">Pedobacter panaciterrae</name>
    <dbReference type="NCBI Taxonomy" id="363849"/>
    <lineage>
        <taxon>Bacteria</taxon>
        <taxon>Pseudomonadati</taxon>
        <taxon>Bacteroidota</taxon>
        <taxon>Sphingobacteriia</taxon>
        <taxon>Sphingobacteriales</taxon>
        <taxon>Sphingobacteriaceae</taxon>
        <taxon>Pedobacter</taxon>
    </lineage>
</organism>
<evidence type="ECO:0000313" key="6">
    <source>
        <dbReference type="Proteomes" id="UP001378956"/>
    </source>
</evidence>
<dbReference type="SMART" id="SM00342">
    <property type="entry name" value="HTH_ARAC"/>
    <property type="match status" value="1"/>
</dbReference>
<dbReference type="Gene3D" id="1.10.10.60">
    <property type="entry name" value="Homeodomain-like"/>
    <property type="match status" value="1"/>
</dbReference>
<name>A0ABU8NMX1_9SPHI</name>
<dbReference type="SUPFAM" id="SSF46689">
    <property type="entry name" value="Homeodomain-like"/>
    <property type="match status" value="1"/>
</dbReference>
<dbReference type="EMBL" id="JBBEUB010000004">
    <property type="protein sequence ID" value="MEJ2903600.1"/>
    <property type="molecule type" value="Genomic_DNA"/>
</dbReference>
<dbReference type="InterPro" id="IPR037923">
    <property type="entry name" value="HTH-like"/>
</dbReference>
<dbReference type="PROSITE" id="PS01124">
    <property type="entry name" value="HTH_ARAC_FAMILY_2"/>
    <property type="match status" value="1"/>
</dbReference>
<dbReference type="RefSeq" id="WP_172660136.1">
    <property type="nucleotide sequence ID" value="NZ_CBFGNQ010000015.1"/>
</dbReference>
<dbReference type="SUPFAM" id="SSF51215">
    <property type="entry name" value="Regulatory protein AraC"/>
    <property type="match status" value="1"/>
</dbReference>
<dbReference type="InterPro" id="IPR018060">
    <property type="entry name" value="HTH_AraC"/>
</dbReference>
<accession>A0ABU8NMX1</accession>
<evidence type="ECO:0000256" key="1">
    <source>
        <dbReference type="ARBA" id="ARBA00023015"/>
    </source>
</evidence>
<dbReference type="Proteomes" id="UP001378956">
    <property type="component" value="Unassembled WGS sequence"/>
</dbReference>
<sequence length="270" mass="31645">MAHQIEYIHDDIKRSCFEDQFFKADVLFEDHLLVWIISGETRIVQADQTYVFGAGDTLLFPRYLLATVLNYPKHGLSHKSVAMHLKLERLKDYYNKNEPQSQGEPIPPPSFRTFEQHPLLKSCLSSLIPYFELKEKLPGAIASLKIEEAIHILRTIEPSIDHMLANFAEPGKIDIANFMEKNYMFNMPMEKFGYLTGRSLTTFKRDFKKTFQTTPQKWLTQKRLKLAHYQIREKKRKPSEVYLETGFENLSHFGYAFKKFFGYAPTEGFR</sequence>
<proteinExistence type="predicted"/>
<dbReference type="Pfam" id="PF22200">
    <property type="entry name" value="ExsA_N"/>
    <property type="match status" value="1"/>
</dbReference>
<protein>
    <submittedName>
        <fullName evidence="5">Helix-turn-helix domain-containing protein</fullName>
    </submittedName>
</protein>
<evidence type="ECO:0000313" key="5">
    <source>
        <dbReference type="EMBL" id="MEJ2903600.1"/>
    </source>
</evidence>
<feature type="domain" description="HTH araC/xylS-type" evidence="4">
    <location>
        <begin position="173"/>
        <end position="270"/>
    </location>
</feature>
<keyword evidence="2" id="KW-0238">DNA-binding</keyword>